<name>A0A8D2J2W9_VARKO</name>
<feature type="domain" description="Serpin" evidence="8">
    <location>
        <begin position="50"/>
        <end position="422"/>
    </location>
</feature>
<dbReference type="InterPro" id="IPR042178">
    <property type="entry name" value="Serpin_sf_1"/>
</dbReference>
<dbReference type="InterPro" id="IPR042185">
    <property type="entry name" value="Serpin_sf_2"/>
</dbReference>
<evidence type="ECO:0000256" key="1">
    <source>
        <dbReference type="ARBA" id="ARBA00009500"/>
    </source>
</evidence>
<dbReference type="InterPro" id="IPR023795">
    <property type="entry name" value="Serpin_CS"/>
</dbReference>
<dbReference type="PROSITE" id="PS00284">
    <property type="entry name" value="SERPIN"/>
    <property type="match status" value="1"/>
</dbReference>
<evidence type="ECO:0000256" key="2">
    <source>
        <dbReference type="ARBA" id="ARBA00022690"/>
    </source>
</evidence>
<proteinExistence type="inferred from homology"/>
<accession>A0A8D2J2W9</accession>
<evidence type="ECO:0000256" key="5">
    <source>
        <dbReference type="ARBA" id="ARBA00023180"/>
    </source>
</evidence>
<keyword evidence="5" id="KW-0325">Glycoprotein</keyword>
<sequence>MKFIIYLSLLLGFHANGFQLQGDQPSILDNWAKKTTDSHKMASINAAFAFRFYKHIAADVADRNVFFSPVGLSTAFAMLALGAESETKSHIYKGLGFNLSEFEESEIQKGFQHLLHNRPYIKPNETIWTEAEVKIGNALFIEESLKVLPKFSEDIKKRYDAEVLYCNFDNSTAALKQMNDYVHNKTDGEIARVVEGLEPKTTLVFLNFITFTAEWKLAFDTASIREEDFFVNESKTVKVNLMHQESYYKFLHDEVLSCWVVEIPFRGDGIAETYKGDSIVALFILPDEGKLKHLEGALTEEAITKWTSSFLHLYIPKFSISASYDVKDVFQGMGMTDAFNDRADLSGITGEHNLKAPKVIHHAVLHLRESGTETSVVTTVWSKKTFPPVSPPPTLKFNRTFLMVIVELETNNFVFMAKVVDPTEG</sequence>
<comment type="similarity">
    <text evidence="1 6">Belongs to the serpin family.</text>
</comment>
<dbReference type="FunFam" id="2.30.39.10:FF:000003">
    <property type="entry name" value="alpha-1-antitrypsin isoform X1"/>
    <property type="match status" value="1"/>
</dbReference>
<dbReference type="PANTHER" id="PTHR11461:SF165">
    <property type="entry name" value="ALPHA-1-ANTITRYPSIN"/>
    <property type="match status" value="1"/>
</dbReference>
<evidence type="ECO:0000256" key="4">
    <source>
        <dbReference type="ARBA" id="ARBA00022900"/>
    </source>
</evidence>
<feature type="signal peptide" evidence="7">
    <location>
        <begin position="1"/>
        <end position="17"/>
    </location>
</feature>
<evidence type="ECO:0000313" key="10">
    <source>
        <dbReference type="Proteomes" id="UP000694545"/>
    </source>
</evidence>
<dbReference type="GO" id="GO:0004867">
    <property type="term" value="F:serine-type endopeptidase inhibitor activity"/>
    <property type="evidence" value="ECO:0007669"/>
    <property type="project" value="UniProtKB-KW"/>
</dbReference>
<dbReference type="InterPro" id="IPR023796">
    <property type="entry name" value="Serpin_dom"/>
</dbReference>
<dbReference type="Ensembl" id="ENSVKKT00000003691.1">
    <property type="protein sequence ID" value="ENSVKKP00000003593.1"/>
    <property type="gene ID" value="ENSVKKG00000002731.1"/>
</dbReference>
<reference evidence="9" key="2">
    <citation type="submission" date="2025-09" db="UniProtKB">
        <authorList>
            <consortium name="Ensembl"/>
        </authorList>
    </citation>
    <scope>IDENTIFICATION</scope>
</reference>
<organism evidence="9 10">
    <name type="scientific">Varanus komodoensis</name>
    <name type="common">Komodo dragon</name>
    <dbReference type="NCBI Taxonomy" id="61221"/>
    <lineage>
        <taxon>Eukaryota</taxon>
        <taxon>Metazoa</taxon>
        <taxon>Chordata</taxon>
        <taxon>Craniata</taxon>
        <taxon>Vertebrata</taxon>
        <taxon>Euteleostomi</taxon>
        <taxon>Lepidosauria</taxon>
        <taxon>Squamata</taxon>
        <taxon>Bifurcata</taxon>
        <taxon>Unidentata</taxon>
        <taxon>Episquamata</taxon>
        <taxon>Toxicofera</taxon>
        <taxon>Anguimorpha</taxon>
        <taxon>Paleoanguimorpha</taxon>
        <taxon>Varanoidea</taxon>
        <taxon>Varanidae</taxon>
        <taxon>Varanus</taxon>
    </lineage>
</organism>
<dbReference type="PANTHER" id="PTHR11461">
    <property type="entry name" value="SERINE PROTEASE INHIBITOR, SERPIN"/>
    <property type="match status" value="1"/>
</dbReference>
<keyword evidence="3 7" id="KW-0732">Signal</keyword>
<dbReference type="AlphaFoldDB" id="A0A8D2J2W9"/>
<dbReference type="GO" id="GO:0005615">
    <property type="term" value="C:extracellular space"/>
    <property type="evidence" value="ECO:0007669"/>
    <property type="project" value="InterPro"/>
</dbReference>
<keyword evidence="10" id="KW-1185">Reference proteome</keyword>
<dbReference type="FunFam" id="3.30.497.10:FF:000001">
    <property type="entry name" value="Serine protease inhibitor"/>
    <property type="match status" value="1"/>
</dbReference>
<reference evidence="9" key="1">
    <citation type="submission" date="2025-08" db="UniProtKB">
        <authorList>
            <consortium name="Ensembl"/>
        </authorList>
    </citation>
    <scope>IDENTIFICATION</scope>
</reference>
<dbReference type="Proteomes" id="UP000694545">
    <property type="component" value="Unplaced"/>
</dbReference>
<evidence type="ECO:0000313" key="9">
    <source>
        <dbReference type="Ensembl" id="ENSVKKP00000003593.1"/>
    </source>
</evidence>
<dbReference type="Gene3D" id="2.10.310.10">
    <property type="entry name" value="Serpins superfamily"/>
    <property type="match status" value="1"/>
</dbReference>
<dbReference type="InterPro" id="IPR000215">
    <property type="entry name" value="Serpin_fam"/>
</dbReference>
<feature type="chain" id="PRO_5034051892" description="Serpin domain-containing protein" evidence="7">
    <location>
        <begin position="18"/>
        <end position="425"/>
    </location>
</feature>
<dbReference type="Pfam" id="PF00079">
    <property type="entry name" value="Serpin"/>
    <property type="match status" value="1"/>
</dbReference>
<evidence type="ECO:0000256" key="3">
    <source>
        <dbReference type="ARBA" id="ARBA00022729"/>
    </source>
</evidence>
<evidence type="ECO:0000259" key="8">
    <source>
        <dbReference type="SMART" id="SM00093"/>
    </source>
</evidence>
<dbReference type="SUPFAM" id="SSF56574">
    <property type="entry name" value="Serpins"/>
    <property type="match status" value="1"/>
</dbReference>
<protein>
    <recommendedName>
        <fullName evidence="8">Serpin domain-containing protein</fullName>
    </recommendedName>
</protein>
<evidence type="ECO:0000256" key="6">
    <source>
        <dbReference type="RuleBase" id="RU000411"/>
    </source>
</evidence>
<keyword evidence="2" id="KW-0646">Protease inhibitor</keyword>
<dbReference type="SMART" id="SM00093">
    <property type="entry name" value="SERPIN"/>
    <property type="match status" value="1"/>
</dbReference>
<dbReference type="InterPro" id="IPR036186">
    <property type="entry name" value="Serpin_sf"/>
</dbReference>
<dbReference type="Gene3D" id="2.30.39.10">
    <property type="entry name" value="Alpha-1-antitrypsin, domain 1"/>
    <property type="match status" value="1"/>
</dbReference>
<evidence type="ECO:0000256" key="7">
    <source>
        <dbReference type="SAM" id="SignalP"/>
    </source>
</evidence>
<keyword evidence="4" id="KW-0722">Serine protease inhibitor</keyword>
<dbReference type="Gene3D" id="3.30.497.10">
    <property type="entry name" value="Antithrombin, subunit I, domain 2"/>
    <property type="match status" value="1"/>
</dbReference>